<reference evidence="2 3" key="1">
    <citation type="submission" date="2017-12" db="EMBL/GenBank/DDBJ databases">
        <authorList>
            <person name="Levesque S."/>
        </authorList>
    </citation>
    <scope>NUCLEOTIDE SEQUENCE [LARGE SCALE GENOMIC DNA]</scope>
    <source>
        <strain evidence="2 3">SMQ-1417</strain>
    </source>
</reference>
<dbReference type="Proteomes" id="UP000283000">
    <property type="component" value="Chromosome"/>
</dbReference>
<protein>
    <recommendedName>
        <fullName evidence="1">HTH-like domain-containing protein</fullName>
    </recommendedName>
</protein>
<evidence type="ECO:0000259" key="1">
    <source>
        <dbReference type="Pfam" id="PF13276"/>
    </source>
</evidence>
<gene>
    <name evidence="2" type="ORF">CXR23_01550</name>
</gene>
<feature type="domain" description="HTH-like" evidence="1">
    <location>
        <begin position="48"/>
        <end position="109"/>
    </location>
</feature>
<dbReference type="PANTHER" id="PTHR46889:SF4">
    <property type="entry name" value="TRANSPOSASE INSO FOR INSERTION SEQUENCE ELEMENT IS911B-RELATED"/>
    <property type="match status" value="1"/>
</dbReference>
<accession>A0A3T0D9Z0</accession>
<name>A0A3T0D9Z0_BREAU</name>
<organism evidence="2 3">
    <name type="scientific">Brevibacterium aurantiacum</name>
    <dbReference type="NCBI Taxonomy" id="273384"/>
    <lineage>
        <taxon>Bacteria</taxon>
        <taxon>Bacillati</taxon>
        <taxon>Actinomycetota</taxon>
        <taxon>Actinomycetes</taxon>
        <taxon>Micrococcales</taxon>
        <taxon>Brevibacteriaceae</taxon>
        <taxon>Brevibacterium</taxon>
    </lineage>
</organism>
<evidence type="ECO:0000313" key="2">
    <source>
        <dbReference type="EMBL" id="AZT91990.1"/>
    </source>
</evidence>
<sequence length="151" mass="17251">MIVAFIDDHRHEFGVEPIVRALSGTAARIAVSSYYAYKLRQPSARARRDQALMVVIQDVYEANYSCYGVRKMWKAINRGYTDQFGHVARCTVERLMRQLDIDGIRRKRKRPKTASARAEECPEDLVEREFTAPGPNCVWVPDITYVPATVG</sequence>
<dbReference type="AlphaFoldDB" id="A0A3T0D9Z0"/>
<dbReference type="EMBL" id="CP025330">
    <property type="protein sequence ID" value="AZT91990.1"/>
    <property type="molecule type" value="Genomic_DNA"/>
</dbReference>
<dbReference type="Pfam" id="PF13276">
    <property type="entry name" value="HTH_21"/>
    <property type="match status" value="1"/>
</dbReference>
<dbReference type="InterPro" id="IPR050900">
    <property type="entry name" value="Transposase_IS3/IS150/IS904"/>
</dbReference>
<dbReference type="InterPro" id="IPR025948">
    <property type="entry name" value="HTH-like_dom"/>
</dbReference>
<dbReference type="PANTHER" id="PTHR46889">
    <property type="entry name" value="TRANSPOSASE INSF FOR INSERTION SEQUENCE IS3B-RELATED"/>
    <property type="match status" value="1"/>
</dbReference>
<evidence type="ECO:0000313" key="3">
    <source>
        <dbReference type="Proteomes" id="UP000283000"/>
    </source>
</evidence>
<proteinExistence type="predicted"/>
<reference evidence="2 3" key="2">
    <citation type="submission" date="2019-01" db="EMBL/GenBank/DDBJ databases">
        <title>Comparative genomic analysis of Brevibacterium aurantiacum sheds light on its evolution and its adaptation to smear-ripened cheeses.</title>
        <authorList>
            <person name="Moineau S."/>
        </authorList>
    </citation>
    <scope>NUCLEOTIDE SEQUENCE [LARGE SCALE GENOMIC DNA]</scope>
    <source>
        <strain evidence="2 3">SMQ-1417</strain>
    </source>
</reference>
<dbReference type="RefSeq" id="WP_127362616.1">
    <property type="nucleotide sequence ID" value="NZ_CP025330.1"/>
</dbReference>